<protein>
    <submittedName>
        <fullName evidence="2">Uncharacterized protein</fullName>
    </submittedName>
</protein>
<keyword evidence="1" id="KW-0175">Coiled coil</keyword>
<comment type="caution">
    <text evidence="2">The sequence shown here is derived from an EMBL/GenBank/DDBJ whole genome shotgun (WGS) entry which is preliminary data.</text>
</comment>
<feature type="coiled-coil region" evidence="1">
    <location>
        <begin position="38"/>
        <end position="114"/>
    </location>
</feature>
<reference evidence="2 3" key="1">
    <citation type="submission" date="2024-04" db="EMBL/GenBank/DDBJ databases">
        <title>Luteolibacter sp. isolated from soil.</title>
        <authorList>
            <person name="An J."/>
        </authorList>
    </citation>
    <scope>NUCLEOTIDE SEQUENCE [LARGE SCALE GENOMIC DNA]</scope>
    <source>
        <strain evidence="2 3">Y139</strain>
    </source>
</reference>
<gene>
    <name evidence="2" type="ORF">WKV53_19735</name>
</gene>
<dbReference type="Proteomes" id="UP001371305">
    <property type="component" value="Unassembled WGS sequence"/>
</dbReference>
<name>A0ABU9B051_9BACT</name>
<dbReference type="EMBL" id="JBBUKT010000008">
    <property type="protein sequence ID" value="MEK7952756.1"/>
    <property type="molecule type" value="Genomic_DNA"/>
</dbReference>
<proteinExistence type="predicted"/>
<evidence type="ECO:0000313" key="3">
    <source>
        <dbReference type="Proteomes" id="UP001371305"/>
    </source>
</evidence>
<evidence type="ECO:0000313" key="2">
    <source>
        <dbReference type="EMBL" id="MEK7952756.1"/>
    </source>
</evidence>
<sequence length="221" mass="23821">MDTLKILLGATVALLLGALGVSLYNQKAPAQSADSVEKAELMRQIEELRLEQDRLQIEKQRLALQQAAAQAPPVVVPAPSSTPAADVAAMQDQIAQLQADKEKAERDAATADREAAFVGGREIENHDKEARRARLISQALVIARVKEWVESPDAGTFATVDIVMPENVQPGTILCLRRKTGILGRLKIGDVNIEGAIANPVSAFTETRPQAGDELILDPTF</sequence>
<dbReference type="RefSeq" id="WP_341406512.1">
    <property type="nucleotide sequence ID" value="NZ_JBBUKT010000008.1"/>
</dbReference>
<accession>A0ABU9B051</accession>
<organism evidence="2 3">
    <name type="scientific">Luteolibacter soli</name>
    <dbReference type="NCBI Taxonomy" id="3135280"/>
    <lineage>
        <taxon>Bacteria</taxon>
        <taxon>Pseudomonadati</taxon>
        <taxon>Verrucomicrobiota</taxon>
        <taxon>Verrucomicrobiia</taxon>
        <taxon>Verrucomicrobiales</taxon>
        <taxon>Verrucomicrobiaceae</taxon>
        <taxon>Luteolibacter</taxon>
    </lineage>
</organism>
<evidence type="ECO:0000256" key="1">
    <source>
        <dbReference type="SAM" id="Coils"/>
    </source>
</evidence>
<keyword evidence="3" id="KW-1185">Reference proteome</keyword>